<dbReference type="Proteomes" id="UP000516653">
    <property type="component" value="Segment"/>
</dbReference>
<sequence length="183" mass="19688">MSNDKAEATFHGGEDPGLPYGLFANPDGRSIRHSEAAGGGPTFSFGPIDQDGWCQTPTRSHDNDAGWDLYTSEQVVIPPGEFRDLPTNVWVALPDAFWGLVTGRSSALRKHGLLVHSGVIDAGYRGELYAGAFNLSSKDVVVEQGQRFAQFIPIMRPNMSPWWIQGDPPPGTRGTAGFGSTGN</sequence>
<evidence type="ECO:0000256" key="1">
    <source>
        <dbReference type="ARBA" id="ARBA00006581"/>
    </source>
</evidence>
<organism evidence="6 7">
    <name type="scientific">Gordonia phage Archimedes</name>
    <dbReference type="NCBI Taxonomy" id="2759389"/>
    <lineage>
        <taxon>Viruses</taxon>
        <taxon>Duplodnaviria</taxon>
        <taxon>Heunggongvirae</taxon>
        <taxon>Uroviricota</taxon>
        <taxon>Caudoviricetes</taxon>
        <taxon>Archimedesvirus</taxon>
        <taxon>Archimedesvirus archimedes</taxon>
    </lineage>
</organism>
<dbReference type="SUPFAM" id="SSF51283">
    <property type="entry name" value="dUTPase-like"/>
    <property type="match status" value="1"/>
</dbReference>
<keyword evidence="3" id="KW-0378">Hydrolase</keyword>
<dbReference type="EC" id="3.6.1.23" evidence="2"/>
<evidence type="ECO:0000313" key="7">
    <source>
        <dbReference type="Proteomes" id="UP000516653"/>
    </source>
</evidence>
<gene>
    <name evidence="6" type="primary">55</name>
    <name evidence="6" type="ORF">SEA_ARCHIMEDES_55</name>
</gene>
<keyword evidence="4" id="KW-0546">Nucleotide metabolism</keyword>
<reference evidence="6 7" key="1">
    <citation type="submission" date="2020-07" db="EMBL/GenBank/DDBJ databases">
        <authorList>
            <person name="Buterbaugh K.M."/>
            <person name="Dean A.J."/>
            <person name="Durmis N.D."/>
            <person name="Gonzalez I.M."/>
            <person name="Kowalski E.M."/>
            <person name="Mundorff O.G."/>
            <person name="Vimal D."/>
            <person name="Chamarti P.R."/>
            <person name="Xu J."/>
            <person name="Butela K.A."/>
            <person name="Garlena R.A."/>
            <person name="Russell D.A."/>
            <person name="Pope W.H."/>
            <person name="Jacobs-Sera D."/>
            <person name="Hatfull G.F."/>
        </authorList>
    </citation>
    <scope>NUCLEOTIDE SEQUENCE [LARGE SCALE GENOMIC DNA]</scope>
</reference>
<dbReference type="EMBL" id="MT771339">
    <property type="protein sequence ID" value="QOC55755.1"/>
    <property type="molecule type" value="Genomic_DNA"/>
</dbReference>
<evidence type="ECO:0000256" key="2">
    <source>
        <dbReference type="ARBA" id="ARBA00012379"/>
    </source>
</evidence>
<dbReference type="PANTHER" id="PTHR11241">
    <property type="entry name" value="DEOXYURIDINE 5'-TRIPHOSPHATE NUCLEOTIDOHYDROLASE"/>
    <property type="match status" value="1"/>
</dbReference>
<dbReference type="PANTHER" id="PTHR11241:SF0">
    <property type="entry name" value="DEOXYURIDINE 5'-TRIPHOSPHATE NUCLEOTIDOHYDROLASE"/>
    <property type="match status" value="1"/>
</dbReference>
<dbReference type="InterPro" id="IPR033704">
    <property type="entry name" value="dUTPase_trimeric"/>
</dbReference>
<proteinExistence type="inferred from homology"/>
<dbReference type="InterPro" id="IPR029054">
    <property type="entry name" value="dUTPase-like"/>
</dbReference>
<dbReference type="Pfam" id="PF00692">
    <property type="entry name" value="dUTPase"/>
    <property type="match status" value="1"/>
</dbReference>
<dbReference type="GeneID" id="63742983"/>
<dbReference type="InterPro" id="IPR008181">
    <property type="entry name" value="dUTPase"/>
</dbReference>
<evidence type="ECO:0000256" key="4">
    <source>
        <dbReference type="ARBA" id="ARBA00023080"/>
    </source>
</evidence>
<accession>A0A7L7STD7</accession>
<dbReference type="InterPro" id="IPR036157">
    <property type="entry name" value="dUTPase-like_sf"/>
</dbReference>
<dbReference type="GO" id="GO:0004170">
    <property type="term" value="F:dUTP diphosphatase activity"/>
    <property type="evidence" value="ECO:0007669"/>
    <property type="project" value="UniProtKB-EC"/>
</dbReference>
<dbReference type="Gene3D" id="2.70.40.10">
    <property type="match status" value="1"/>
</dbReference>
<dbReference type="RefSeq" id="YP_010049664.1">
    <property type="nucleotide sequence ID" value="NC_054392.1"/>
</dbReference>
<dbReference type="KEGG" id="vg:63742983"/>
<dbReference type="GO" id="GO:0000287">
    <property type="term" value="F:magnesium ion binding"/>
    <property type="evidence" value="ECO:0007669"/>
    <property type="project" value="InterPro"/>
</dbReference>
<name>A0A7L7STD7_9CAUD</name>
<feature type="domain" description="dUTPase-like" evidence="5">
    <location>
        <begin position="56"/>
        <end position="182"/>
    </location>
</feature>
<protein>
    <recommendedName>
        <fullName evidence="2">dUTP diphosphatase</fullName>
        <ecNumber evidence="2">3.6.1.23</ecNumber>
    </recommendedName>
</protein>
<keyword evidence="7" id="KW-1185">Reference proteome</keyword>
<evidence type="ECO:0000259" key="5">
    <source>
        <dbReference type="Pfam" id="PF00692"/>
    </source>
</evidence>
<comment type="similarity">
    <text evidence="1">Belongs to the dUTPase family.</text>
</comment>
<dbReference type="GO" id="GO:0046081">
    <property type="term" value="P:dUTP catabolic process"/>
    <property type="evidence" value="ECO:0007669"/>
    <property type="project" value="InterPro"/>
</dbReference>
<dbReference type="CDD" id="cd07557">
    <property type="entry name" value="trimeric_dUTPase"/>
    <property type="match status" value="1"/>
</dbReference>
<evidence type="ECO:0000256" key="3">
    <source>
        <dbReference type="ARBA" id="ARBA00022801"/>
    </source>
</evidence>
<evidence type="ECO:0000313" key="6">
    <source>
        <dbReference type="EMBL" id="QOC55755.1"/>
    </source>
</evidence>
<dbReference type="GO" id="GO:0006226">
    <property type="term" value="P:dUMP biosynthetic process"/>
    <property type="evidence" value="ECO:0007669"/>
    <property type="project" value="InterPro"/>
</dbReference>